<evidence type="ECO:0000256" key="8">
    <source>
        <dbReference type="PIRSR" id="PIRSR602401-1"/>
    </source>
</evidence>
<dbReference type="GO" id="GO:0004497">
    <property type="term" value="F:monooxygenase activity"/>
    <property type="evidence" value="ECO:0007669"/>
    <property type="project" value="UniProtKB-KW"/>
</dbReference>
<reference evidence="10 11" key="1">
    <citation type="submission" date="2015-01" db="EMBL/GenBank/DDBJ databases">
        <title>The Genome Sequence of Exophiala sideris CBS121828.</title>
        <authorList>
            <consortium name="The Broad Institute Genomics Platform"/>
            <person name="Cuomo C."/>
            <person name="de Hoog S."/>
            <person name="Gorbushina A."/>
            <person name="Stielow B."/>
            <person name="Teixiera M."/>
            <person name="Abouelleil A."/>
            <person name="Chapman S.B."/>
            <person name="Priest M."/>
            <person name="Young S.K."/>
            <person name="Wortman J."/>
            <person name="Nusbaum C."/>
            <person name="Birren B."/>
        </authorList>
    </citation>
    <scope>NUCLEOTIDE SEQUENCE [LARGE SCALE GENOMIC DNA]</scope>
    <source>
        <strain evidence="10 11">CBS 121828</strain>
    </source>
</reference>
<dbReference type="Gene3D" id="1.10.630.10">
    <property type="entry name" value="Cytochrome P450"/>
    <property type="match status" value="1"/>
</dbReference>
<protein>
    <submittedName>
        <fullName evidence="10">Uncharacterized protein</fullName>
    </submittedName>
</protein>
<dbReference type="PROSITE" id="PS00086">
    <property type="entry name" value="CYTOCHROME_P450"/>
    <property type="match status" value="1"/>
</dbReference>
<evidence type="ECO:0000256" key="3">
    <source>
        <dbReference type="ARBA" id="ARBA00022617"/>
    </source>
</evidence>
<evidence type="ECO:0000256" key="7">
    <source>
        <dbReference type="ARBA" id="ARBA00023033"/>
    </source>
</evidence>
<dbReference type="Proteomes" id="UP000053599">
    <property type="component" value="Unassembled WGS sequence"/>
</dbReference>
<dbReference type="SUPFAM" id="SSF48264">
    <property type="entry name" value="Cytochrome P450"/>
    <property type="match status" value="1"/>
</dbReference>
<name>A0A0D1YA71_9EURO</name>
<dbReference type="OrthoDB" id="1470350at2759"/>
<dbReference type="InterPro" id="IPR001128">
    <property type="entry name" value="Cyt_P450"/>
</dbReference>
<evidence type="ECO:0000256" key="1">
    <source>
        <dbReference type="ARBA" id="ARBA00001971"/>
    </source>
</evidence>
<evidence type="ECO:0000256" key="6">
    <source>
        <dbReference type="ARBA" id="ARBA00023004"/>
    </source>
</evidence>
<keyword evidence="7 9" id="KW-0503">Monooxygenase</keyword>
<feature type="binding site" description="axial binding residue" evidence="8">
    <location>
        <position position="527"/>
    </location>
    <ligand>
        <name>heme</name>
        <dbReference type="ChEBI" id="CHEBI:30413"/>
    </ligand>
    <ligandPart>
        <name>Fe</name>
        <dbReference type="ChEBI" id="CHEBI:18248"/>
    </ligandPart>
</feature>
<dbReference type="GO" id="GO:0020037">
    <property type="term" value="F:heme binding"/>
    <property type="evidence" value="ECO:0007669"/>
    <property type="project" value="InterPro"/>
</dbReference>
<keyword evidence="3 8" id="KW-0349">Heme</keyword>
<dbReference type="PANTHER" id="PTHR24305:SF29">
    <property type="entry name" value="BENZOATE-PARA-HYDROXYLASE"/>
    <property type="match status" value="1"/>
</dbReference>
<dbReference type="PRINTS" id="PR00463">
    <property type="entry name" value="EP450I"/>
</dbReference>
<comment type="cofactor">
    <cofactor evidence="1 8">
        <name>heme</name>
        <dbReference type="ChEBI" id="CHEBI:30413"/>
    </cofactor>
</comment>
<evidence type="ECO:0000313" key="10">
    <source>
        <dbReference type="EMBL" id="KIV79892.1"/>
    </source>
</evidence>
<dbReference type="InterPro" id="IPR002401">
    <property type="entry name" value="Cyt_P450_E_grp-I"/>
</dbReference>
<dbReference type="Pfam" id="PF00067">
    <property type="entry name" value="p450"/>
    <property type="match status" value="1"/>
</dbReference>
<evidence type="ECO:0000256" key="2">
    <source>
        <dbReference type="ARBA" id="ARBA00010617"/>
    </source>
</evidence>
<dbReference type="PANTHER" id="PTHR24305">
    <property type="entry name" value="CYTOCHROME P450"/>
    <property type="match status" value="1"/>
</dbReference>
<organism evidence="10 11">
    <name type="scientific">Exophiala sideris</name>
    <dbReference type="NCBI Taxonomy" id="1016849"/>
    <lineage>
        <taxon>Eukaryota</taxon>
        <taxon>Fungi</taxon>
        <taxon>Dikarya</taxon>
        <taxon>Ascomycota</taxon>
        <taxon>Pezizomycotina</taxon>
        <taxon>Eurotiomycetes</taxon>
        <taxon>Chaetothyriomycetidae</taxon>
        <taxon>Chaetothyriales</taxon>
        <taxon>Herpotrichiellaceae</taxon>
        <taxon>Exophiala</taxon>
    </lineage>
</organism>
<evidence type="ECO:0000256" key="4">
    <source>
        <dbReference type="ARBA" id="ARBA00022723"/>
    </source>
</evidence>
<comment type="similarity">
    <text evidence="2 9">Belongs to the cytochrome P450 family.</text>
</comment>
<evidence type="ECO:0000256" key="5">
    <source>
        <dbReference type="ARBA" id="ARBA00023002"/>
    </source>
</evidence>
<dbReference type="HOGENOM" id="CLU_001570_14_2_1"/>
<keyword evidence="4 8" id="KW-0479">Metal-binding</keyword>
<sequence>MTYFAPGPLSIWGAYNKHSWLPQILPACSELPCLLRAVAPFRDTATLIYLECFSSGIIPDLSHREQRHTRAKYDRSSTPLCDLIMATSTTMTQVQNIPWFTALWTLPLLYLVAKIVYNIYFHPLAKFPGPFFAKFTSIYPMMSMVRMNRIRWQHEMLEKYGSPVRVGTNELYFSDMKSWQDIYGQSSNPCPKEKVFYDMFTATGAVSILNERNKAAHARLRRLVSHAFSLKGLLQDEPMIHQKVKTLLDVVFAPAAATKEPVDIFHKLLDHYLDITTYLSFGQSFDCVSGKGTLNHDDLDAFMQTVPLQAFFPPLRRVPLKKIQDAYKALDRLIKFAEKSVKDFYDKIEKNGDDYARGTFLRNLADAVDPETGSKLTGPELVENSILFLVAGSDTTAVTSLYTIWEIGRRPDVRKKLLDEIRTTFPDPKHEPTYEETTELEYLNACIEETLRIWGPLSAGFPRVSPGKTIGDHFIPAGVQVATPAYVTCRDPKVFPNPTEYIPERWLNATSDMKNMSRPFSYGPRNCIGKHLADIGLHLTLTRLYQLYDIEIDPSMTDAMMVQKDRGVSAPWDEKLIVRPTFVHEGIGS</sequence>
<dbReference type="InterPro" id="IPR036396">
    <property type="entry name" value="Cyt_P450_sf"/>
</dbReference>
<dbReference type="EMBL" id="KN846953">
    <property type="protein sequence ID" value="KIV79892.1"/>
    <property type="molecule type" value="Genomic_DNA"/>
</dbReference>
<gene>
    <name evidence="10" type="ORF">PV11_07433</name>
</gene>
<dbReference type="InterPro" id="IPR050121">
    <property type="entry name" value="Cytochrome_P450_monoxygenase"/>
</dbReference>
<dbReference type="PRINTS" id="PR00385">
    <property type="entry name" value="P450"/>
</dbReference>
<dbReference type="GO" id="GO:0016705">
    <property type="term" value="F:oxidoreductase activity, acting on paired donors, with incorporation or reduction of molecular oxygen"/>
    <property type="evidence" value="ECO:0007669"/>
    <property type="project" value="InterPro"/>
</dbReference>
<proteinExistence type="inferred from homology"/>
<evidence type="ECO:0000256" key="9">
    <source>
        <dbReference type="RuleBase" id="RU000461"/>
    </source>
</evidence>
<dbReference type="AlphaFoldDB" id="A0A0D1YA71"/>
<keyword evidence="5 9" id="KW-0560">Oxidoreductase</keyword>
<keyword evidence="6 8" id="KW-0408">Iron</keyword>
<dbReference type="GO" id="GO:0005506">
    <property type="term" value="F:iron ion binding"/>
    <property type="evidence" value="ECO:0007669"/>
    <property type="project" value="InterPro"/>
</dbReference>
<dbReference type="InterPro" id="IPR017972">
    <property type="entry name" value="Cyt_P450_CS"/>
</dbReference>
<dbReference type="STRING" id="1016849.A0A0D1YA71"/>
<accession>A0A0D1YA71</accession>
<evidence type="ECO:0000313" key="11">
    <source>
        <dbReference type="Proteomes" id="UP000053599"/>
    </source>
</evidence>